<evidence type="ECO:0008006" key="3">
    <source>
        <dbReference type="Google" id="ProtNLM"/>
    </source>
</evidence>
<reference evidence="1 2" key="1">
    <citation type="submission" date="2014-04" db="EMBL/GenBank/DDBJ databases">
        <authorList>
            <consortium name="DOE Joint Genome Institute"/>
            <person name="Kuo A."/>
            <person name="Martino E."/>
            <person name="Perotto S."/>
            <person name="Kohler A."/>
            <person name="Nagy L.G."/>
            <person name="Floudas D."/>
            <person name="Copeland A."/>
            <person name="Barry K.W."/>
            <person name="Cichocki N."/>
            <person name="Veneault-Fourrey C."/>
            <person name="LaButti K."/>
            <person name="Lindquist E.A."/>
            <person name="Lipzen A."/>
            <person name="Lundell T."/>
            <person name="Morin E."/>
            <person name="Murat C."/>
            <person name="Sun H."/>
            <person name="Tunlid A."/>
            <person name="Henrissat B."/>
            <person name="Grigoriev I.V."/>
            <person name="Hibbett D.S."/>
            <person name="Martin F."/>
            <person name="Nordberg H.P."/>
            <person name="Cantor M.N."/>
            <person name="Hua S.X."/>
        </authorList>
    </citation>
    <scope>NUCLEOTIDE SEQUENCE [LARGE SCALE GENOMIC DNA]</scope>
    <source>
        <strain evidence="1 2">Zn</strain>
    </source>
</reference>
<dbReference type="EMBL" id="KN832880">
    <property type="protein sequence ID" value="KIM98628.1"/>
    <property type="molecule type" value="Genomic_DNA"/>
</dbReference>
<sequence length="453" mass="50780">MLLRRHARFLPIVGLLAFTFFVFFTLRLSSETSITLPSFRGGSSAESAASFDQSGATEKTDGTGKIVPPGAVYVEGAYNEIFSVSTADKKYFPIHFGEWDAINPNAIPHPSLEDTWIIVAQKQRGEVKDSVFFAELVCNAKFKKGTLICVDSPLILPIGTTPVSYDSCTGDRAYFGWSVGPHDARVFYGPSLPYAIYGSTALHACLGQWILDFRVLVDWGFEFFDKDQFRIPTELQRPPPYNFMEKNYFLFWDKDQQMYVHHDIAPKRVFTQLSYNGTVGPDLALQAAASDENCMAKYMPTLTPPHETLHQATNSLSITLCKRSDPACKPSDSNTFIMTIFQHKKKFSDHILYEPYVMLFQQVAPFAVHGITSKPFWINGRGKQGEWKGEDKKIMNQTQFLYVTSLSWKSHGQKYHGYIDDVILVLFGIEDVSTGGIDVVAGDLLKGLNLCGS</sequence>
<protein>
    <recommendedName>
        <fullName evidence="3">EH domain-containing protein</fullName>
    </recommendedName>
</protein>
<dbReference type="OrthoDB" id="2522565at2759"/>
<proteinExistence type="predicted"/>
<dbReference type="InParanoid" id="A0A0C3CI54"/>
<dbReference type="HOGENOM" id="CLU_024135_0_0_1"/>
<name>A0A0C3CI54_OIDMZ</name>
<evidence type="ECO:0000313" key="1">
    <source>
        <dbReference type="EMBL" id="KIM98628.1"/>
    </source>
</evidence>
<organism evidence="1 2">
    <name type="scientific">Oidiodendron maius (strain Zn)</name>
    <dbReference type="NCBI Taxonomy" id="913774"/>
    <lineage>
        <taxon>Eukaryota</taxon>
        <taxon>Fungi</taxon>
        <taxon>Dikarya</taxon>
        <taxon>Ascomycota</taxon>
        <taxon>Pezizomycotina</taxon>
        <taxon>Leotiomycetes</taxon>
        <taxon>Leotiomycetes incertae sedis</taxon>
        <taxon>Myxotrichaceae</taxon>
        <taxon>Oidiodendron</taxon>
    </lineage>
</organism>
<accession>A0A0C3CI54</accession>
<dbReference type="Proteomes" id="UP000054321">
    <property type="component" value="Unassembled WGS sequence"/>
</dbReference>
<evidence type="ECO:0000313" key="2">
    <source>
        <dbReference type="Proteomes" id="UP000054321"/>
    </source>
</evidence>
<keyword evidence="2" id="KW-1185">Reference proteome</keyword>
<dbReference type="AlphaFoldDB" id="A0A0C3CI54"/>
<gene>
    <name evidence="1" type="ORF">OIDMADRAFT_128234</name>
</gene>
<reference evidence="2" key="2">
    <citation type="submission" date="2015-01" db="EMBL/GenBank/DDBJ databases">
        <title>Evolutionary Origins and Diversification of the Mycorrhizal Mutualists.</title>
        <authorList>
            <consortium name="DOE Joint Genome Institute"/>
            <consortium name="Mycorrhizal Genomics Consortium"/>
            <person name="Kohler A."/>
            <person name="Kuo A."/>
            <person name="Nagy L.G."/>
            <person name="Floudas D."/>
            <person name="Copeland A."/>
            <person name="Barry K.W."/>
            <person name="Cichocki N."/>
            <person name="Veneault-Fourrey C."/>
            <person name="LaButti K."/>
            <person name="Lindquist E.A."/>
            <person name="Lipzen A."/>
            <person name="Lundell T."/>
            <person name="Morin E."/>
            <person name="Murat C."/>
            <person name="Riley R."/>
            <person name="Ohm R."/>
            <person name="Sun H."/>
            <person name="Tunlid A."/>
            <person name="Henrissat B."/>
            <person name="Grigoriev I.V."/>
            <person name="Hibbett D.S."/>
            <person name="Martin F."/>
        </authorList>
    </citation>
    <scope>NUCLEOTIDE SEQUENCE [LARGE SCALE GENOMIC DNA]</scope>
    <source>
        <strain evidence="2">Zn</strain>
    </source>
</reference>